<gene>
    <name evidence="1" type="ORF">BLA6863_03982</name>
</gene>
<accession>A0A6P2MEK9</accession>
<evidence type="ECO:0000313" key="2">
    <source>
        <dbReference type="Proteomes" id="UP000494170"/>
    </source>
</evidence>
<evidence type="ECO:0008006" key="3">
    <source>
        <dbReference type="Google" id="ProtNLM"/>
    </source>
</evidence>
<dbReference type="RefSeq" id="WP_174942141.1">
    <property type="nucleotide sequence ID" value="NZ_CABVPY010000024.1"/>
</dbReference>
<reference evidence="1 2" key="1">
    <citation type="submission" date="2019-09" db="EMBL/GenBank/DDBJ databases">
        <authorList>
            <person name="Depoorter E."/>
        </authorList>
    </citation>
    <scope>NUCLEOTIDE SEQUENCE [LARGE SCALE GENOMIC DNA]</scope>
    <source>
        <strain evidence="1">LMG 6863</strain>
    </source>
</reference>
<organism evidence="1 2">
    <name type="scientific">Burkholderia lata (strain ATCC 17760 / DSM 23089 / LMG 22485 / NCIMB 9086 / R18194 / 383)</name>
    <dbReference type="NCBI Taxonomy" id="482957"/>
    <lineage>
        <taxon>Bacteria</taxon>
        <taxon>Pseudomonadati</taxon>
        <taxon>Pseudomonadota</taxon>
        <taxon>Betaproteobacteria</taxon>
        <taxon>Burkholderiales</taxon>
        <taxon>Burkholderiaceae</taxon>
        <taxon>Burkholderia</taxon>
        <taxon>Burkholderia cepacia complex</taxon>
    </lineage>
</organism>
<dbReference type="EMBL" id="CABVPY010000024">
    <property type="protein sequence ID" value="VWB83832.1"/>
    <property type="molecule type" value="Genomic_DNA"/>
</dbReference>
<protein>
    <recommendedName>
        <fullName evidence="3">Apea-like HEPN domain-containing protein</fullName>
    </recommendedName>
</protein>
<evidence type="ECO:0000313" key="1">
    <source>
        <dbReference type="EMBL" id="VWB83832.1"/>
    </source>
</evidence>
<name>A0A6P2MEK9_BURL3</name>
<proteinExistence type="predicted"/>
<dbReference type="Proteomes" id="UP000494170">
    <property type="component" value="Unassembled WGS sequence"/>
</dbReference>
<dbReference type="AlphaFoldDB" id="A0A6P2MEK9"/>
<sequence>MGVDQALGDVMAALGRAPISENLFADKNFLELSKLCKERYGANNSFALCSALRSLGLPHGISSNQATLTFDASTATSKIHEAFARRTSRRRYMCPLDLADSLPRISFGSACIDRFSSAELKVMFDAERLSRHFPSIDFEFDRFALFHWLVLEEEVPVDPKRHRFFPFDSSSDRSAIEPHSAKYPAVVENAIAFLLLKPWEEWVAYSDLDWRGFQVPWIYTVDDDIFTQPLRPPSPDTLTFGLDFIHDDDGDEIEIERAEYLPLQSGVGLGSDDDCDWKKWEFASSSALFDTPVVHFLVRAFLSDGIDEFLAHLTVIEAAFGLGSDHANGAKKKPDPRNGFSATACVATRLAAAIGDSGAYEDYSRLFGLRSEFVHGRASVKPIAGVDRVLARQLARRATQALVNLASTSDDREQCLGDLFVRGRNIR</sequence>